<dbReference type="PANTHER" id="PTHR30337">
    <property type="entry name" value="COMPONENT OF ATP-DEPENDENT DSDNA EXONUCLEASE"/>
    <property type="match status" value="1"/>
</dbReference>
<dbReference type="SUPFAM" id="SSF56300">
    <property type="entry name" value="Metallo-dependent phosphatases"/>
    <property type="match status" value="1"/>
</dbReference>
<evidence type="ECO:0000256" key="6">
    <source>
        <dbReference type="ARBA" id="ARBA00022839"/>
    </source>
</evidence>
<dbReference type="CDD" id="cd00840">
    <property type="entry name" value="MPP_Mre11_N"/>
    <property type="match status" value="1"/>
</dbReference>
<organism evidence="10 11">
    <name type="scientific">Evtepia gabavorous</name>
    <dbReference type="NCBI Taxonomy" id="2211183"/>
    <lineage>
        <taxon>Bacteria</taxon>
        <taxon>Bacillati</taxon>
        <taxon>Bacillota</taxon>
        <taxon>Clostridia</taxon>
        <taxon>Eubacteriales</taxon>
        <taxon>Evtepia</taxon>
    </lineage>
</organism>
<dbReference type="InterPro" id="IPR004843">
    <property type="entry name" value="Calcineurin-like_PHP"/>
</dbReference>
<evidence type="ECO:0000313" key="10">
    <source>
        <dbReference type="EMBL" id="RFT06783.1"/>
    </source>
</evidence>
<keyword evidence="7" id="KW-0235">DNA replication</keyword>
<feature type="domain" description="Calcineurin-like phosphoesterase" evidence="8">
    <location>
        <begin position="1"/>
        <end position="213"/>
    </location>
</feature>
<evidence type="ECO:0000256" key="3">
    <source>
        <dbReference type="ARBA" id="ARBA00013365"/>
    </source>
</evidence>
<dbReference type="InterPro" id="IPR041796">
    <property type="entry name" value="Mre11_N"/>
</dbReference>
<dbReference type="Gene3D" id="3.60.21.10">
    <property type="match status" value="1"/>
</dbReference>
<evidence type="ECO:0000256" key="2">
    <source>
        <dbReference type="ARBA" id="ARBA00011322"/>
    </source>
</evidence>
<dbReference type="AlphaFoldDB" id="A0A3E2B428"/>
<dbReference type="InterPro" id="IPR004593">
    <property type="entry name" value="SbcD"/>
</dbReference>
<keyword evidence="11" id="KW-1185">Reference proteome</keyword>
<accession>A0A3E2B428</accession>
<evidence type="ECO:0000256" key="7">
    <source>
        <dbReference type="RuleBase" id="RU363069"/>
    </source>
</evidence>
<evidence type="ECO:0000256" key="1">
    <source>
        <dbReference type="ARBA" id="ARBA00010555"/>
    </source>
</evidence>
<evidence type="ECO:0000256" key="5">
    <source>
        <dbReference type="ARBA" id="ARBA00022801"/>
    </source>
</evidence>
<gene>
    <name evidence="7" type="primary">sbcD</name>
    <name evidence="10" type="ORF">DV520_06190</name>
</gene>
<dbReference type="GO" id="GO:0004519">
    <property type="term" value="F:endonuclease activity"/>
    <property type="evidence" value="ECO:0007669"/>
    <property type="project" value="UniProtKB-KW"/>
</dbReference>
<dbReference type="GeneID" id="97995325"/>
<keyword evidence="7" id="KW-0233">DNA recombination</keyword>
<evidence type="ECO:0000259" key="9">
    <source>
        <dbReference type="Pfam" id="PF12320"/>
    </source>
</evidence>
<evidence type="ECO:0000313" key="11">
    <source>
        <dbReference type="Proteomes" id="UP000260649"/>
    </source>
</evidence>
<dbReference type="GO" id="GO:0006310">
    <property type="term" value="P:DNA recombination"/>
    <property type="evidence" value="ECO:0007669"/>
    <property type="project" value="UniProtKB-KW"/>
</dbReference>
<comment type="subunit">
    <text evidence="2 7">Heterodimer of SbcC and SbcD.</text>
</comment>
<dbReference type="InterPro" id="IPR029052">
    <property type="entry name" value="Metallo-depent_PP-like"/>
</dbReference>
<dbReference type="NCBIfam" id="TIGR00619">
    <property type="entry name" value="sbcd"/>
    <property type="match status" value="1"/>
</dbReference>
<dbReference type="Pfam" id="PF12320">
    <property type="entry name" value="SbcD_C"/>
    <property type="match status" value="1"/>
</dbReference>
<dbReference type="InterPro" id="IPR026843">
    <property type="entry name" value="SbcD_C"/>
</dbReference>
<keyword evidence="6 7" id="KW-0269">Exonuclease</keyword>
<comment type="similarity">
    <text evidence="1 7">Belongs to the SbcD family.</text>
</comment>
<name>A0A3E2B428_9FIRM</name>
<dbReference type="RefSeq" id="WP_117142150.1">
    <property type="nucleotide sequence ID" value="NZ_CAKXKJ010000002.1"/>
</dbReference>
<comment type="function">
    <text evidence="7">SbcCD cleaves DNA hairpin structures. These structures can inhibit DNA replication and are intermediates in certain DNA recombination reactions. The complex acts as a 3'-&gt;5' double strand exonuclease that can open hairpins. It also has a 5' single-strand endonuclease activity.</text>
</comment>
<dbReference type="Proteomes" id="UP000260649">
    <property type="component" value="Unassembled WGS sequence"/>
</dbReference>
<proteinExistence type="inferred from homology"/>
<keyword evidence="7" id="KW-0255">Endonuclease</keyword>
<keyword evidence="5 7" id="KW-0378">Hydrolase</keyword>
<comment type="caution">
    <text evidence="10">The sequence shown here is derived from an EMBL/GenBank/DDBJ whole genome shotgun (WGS) entry which is preliminary data.</text>
</comment>
<protein>
    <recommendedName>
        <fullName evidence="3 7">Nuclease SbcCD subunit D</fullName>
    </recommendedName>
</protein>
<dbReference type="OrthoDB" id="9773856at2"/>
<dbReference type="GO" id="GO:0008408">
    <property type="term" value="F:3'-5' exonuclease activity"/>
    <property type="evidence" value="ECO:0007669"/>
    <property type="project" value="InterPro"/>
</dbReference>
<feature type="domain" description="Nuclease SbcCD subunit D C-terminal" evidence="9">
    <location>
        <begin position="263"/>
        <end position="353"/>
    </location>
</feature>
<sequence length="383" mass="42926">MKLLHLSDLHIGKRVNECSMLEDQRYILEQIAQLAIERKVDGVLLAGDLYDKPVPPAEAVILLDTFFTALSQAGIPVFAISGNHDSPERLSFGARLLTGTGIYLSAVYQGPQEPVLLRDAYGEVAIYLLPYLKPALVRHSAPEAEIATYQDAVSYALQQWTVPPSRRNVLVAHQFVTGGTTSESEEHSVGGLDQVSGELFDPFDYVALGHLHRAQSVGRPTLRYCGTPLKYSFSESGQEKSVTLVTLEEKGRVKIEAIPLCPMRDLREVRGTYETVTSRKFYQGMQVEDYLHVILTDEEDVPEAMGKLRTIYPNLLKLSYDNLRTQSTGEILGAERPEEKTPLALFQDLYQLQNNQPMHQVQEEFLKAEMEKIWEESLCGPLS</sequence>
<keyword evidence="4 7" id="KW-0540">Nuclease</keyword>
<dbReference type="PANTHER" id="PTHR30337:SF0">
    <property type="entry name" value="NUCLEASE SBCCD SUBUNIT D"/>
    <property type="match status" value="1"/>
</dbReference>
<dbReference type="GO" id="GO:0006260">
    <property type="term" value="P:DNA replication"/>
    <property type="evidence" value="ECO:0007669"/>
    <property type="project" value="UniProtKB-KW"/>
</dbReference>
<dbReference type="EMBL" id="QQRQ01000007">
    <property type="protein sequence ID" value="RFT06783.1"/>
    <property type="molecule type" value="Genomic_DNA"/>
</dbReference>
<dbReference type="InterPro" id="IPR050535">
    <property type="entry name" value="DNA_Repair-Maintenance_Comp"/>
</dbReference>
<evidence type="ECO:0000259" key="8">
    <source>
        <dbReference type="Pfam" id="PF00149"/>
    </source>
</evidence>
<evidence type="ECO:0000256" key="4">
    <source>
        <dbReference type="ARBA" id="ARBA00022722"/>
    </source>
</evidence>
<dbReference type="Pfam" id="PF00149">
    <property type="entry name" value="Metallophos"/>
    <property type="match status" value="1"/>
</dbReference>
<reference evidence="10 11" key="1">
    <citation type="submission" date="2018-07" db="EMBL/GenBank/DDBJ databases">
        <title>GABA Modulating Bacteria of the Human Gut Microbiota.</title>
        <authorList>
            <person name="Strandwitz P."/>
            <person name="Kim K.H."/>
            <person name="Terekhova D."/>
            <person name="Liu J.K."/>
            <person name="Sharma A."/>
            <person name="Levering J."/>
            <person name="Mcdonald D."/>
            <person name="Dietrich D."/>
            <person name="Ramadhar T.R."/>
            <person name="Lekbua A."/>
            <person name="Mroue N."/>
            <person name="Liston C."/>
            <person name="Stewart E.J."/>
            <person name="Dubin M.J."/>
            <person name="Zengler K."/>
            <person name="Knight R."/>
            <person name="Gilbert J.A."/>
            <person name="Clardy J."/>
            <person name="Lewis K."/>
        </authorList>
    </citation>
    <scope>NUCLEOTIDE SEQUENCE [LARGE SCALE GENOMIC DNA]</scope>
    <source>
        <strain evidence="10 11">KLE1738</strain>
    </source>
</reference>